<evidence type="ECO:0000256" key="4">
    <source>
        <dbReference type="ARBA" id="ARBA00022833"/>
    </source>
</evidence>
<evidence type="ECO:0000313" key="8">
    <source>
        <dbReference type="Proteomes" id="UP001501337"/>
    </source>
</evidence>
<keyword evidence="2" id="KW-0479">Metal-binding</keyword>
<dbReference type="InterPro" id="IPR036866">
    <property type="entry name" value="RibonucZ/Hydroxyglut_hydro"/>
</dbReference>
<dbReference type="InterPro" id="IPR001279">
    <property type="entry name" value="Metallo-B-lactamas"/>
</dbReference>
<evidence type="ECO:0000256" key="1">
    <source>
        <dbReference type="ARBA" id="ARBA00007749"/>
    </source>
</evidence>
<name>A0ABP7NHX2_9GAMM</name>
<evidence type="ECO:0000259" key="6">
    <source>
        <dbReference type="SMART" id="SM00849"/>
    </source>
</evidence>
<evidence type="ECO:0000256" key="3">
    <source>
        <dbReference type="ARBA" id="ARBA00022801"/>
    </source>
</evidence>
<dbReference type="Pfam" id="PF00753">
    <property type="entry name" value="Lactamase_B"/>
    <property type="match status" value="1"/>
</dbReference>
<comment type="caution">
    <text evidence="7">The sequence shown here is derived from an EMBL/GenBank/DDBJ whole genome shotgun (WGS) entry which is preliminary data.</text>
</comment>
<keyword evidence="5" id="KW-0732">Signal</keyword>
<feature type="signal peptide" evidence="5">
    <location>
        <begin position="1"/>
        <end position="34"/>
    </location>
</feature>
<dbReference type="SUPFAM" id="SSF56281">
    <property type="entry name" value="Metallo-hydrolase/oxidoreductase"/>
    <property type="match status" value="1"/>
</dbReference>
<sequence>MTQSKLLSLFNTIPRRASLTLLLSCVLVSGTVQAQRPESKAEAAATVGYSLIRTARSTDAKEMLVVSGGSWLKDRQLQHNVVLIQHPQGDLLLDTGLGRNVDTQVEEMSWIHRQLLAYADVHPLMDQLEASQYDFARLHAVIPTHMHWDHVSGLEDLPSIPVWVTTEEHDFAVKSGEAPAFLRSQFDSPAIQWDFLQLDSQPYEGFERSRDVFGDGTVIIVSLAGHTPGQVGVFLNLASGNRLFFIGDTTWTAEGVERKAPRPAMVQWLAGIDWDREQNQAHIERINALAAKDSKLTIVPAHDENVAARLVQFPEFAY</sequence>
<dbReference type="Proteomes" id="UP001501337">
    <property type="component" value="Unassembled WGS sequence"/>
</dbReference>
<organism evidence="7 8">
    <name type="scientific">Allohahella marinimesophila</name>
    <dbReference type="NCBI Taxonomy" id="1054972"/>
    <lineage>
        <taxon>Bacteria</taxon>
        <taxon>Pseudomonadati</taxon>
        <taxon>Pseudomonadota</taxon>
        <taxon>Gammaproteobacteria</taxon>
        <taxon>Oceanospirillales</taxon>
        <taxon>Hahellaceae</taxon>
        <taxon>Allohahella</taxon>
    </lineage>
</organism>
<evidence type="ECO:0000256" key="5">
    <source>
        <dbReference type="SAM" id="SignalP"/>
    </source>
</evidence>
<dbReference type="Gene3D" id="3.60.15.10">
    <property type="entry name" value="Ribonuclease Z/Hydroxyacylglutathione hydrolase-like"/>
    <property type="match status" value="1"/>
</dbReference>
<feature type="domain" description="Metallo-beta-lactamase" evidence="6">
    <location>
        <begin position="78"/>
        <end position="302"/>
    </location>
</feature>
<reference evidence="8" key="1">
    <citation type="journal article" date="2019" name="Int. J. Syst. Evol. Microbiol.">
        <title>The Global Catalogue of Microorganisms (GCM) 10K type strain sequencing project: providing services to taxonomists for standard genome sequencing and annotation.</title>
        <authorList>
            <consortium name="The Broad Institute Genomics Platform"/>
            <consortium name="The Broad Institute Genome Sequencing Center for Infectious Disease"/>
            <person name="Wu L."/>
            <person name="Ma J."/>
        </authorList>
    </citation>
    <scope>NUCLEOTIDE SEQUENCE [LARGE SCALE GENOMIC DNA]</scope>
    <source>
        <strain evidence="8">JCM 17555</strain>
    </source>
</reference>
<protein>
    <submittedName>
        <fullName evidence="7">MBL fold metallo-hydrolase</fullName>
    </submittedName>
</protein>
<feature type="chain" id="PRO_5047397925" evidence="5">
    <location>
        <begin position="35"/>
        <end position="318"/>
    </location>
</feature>
<dbReference type="CDD" id="cd07730">
    <property type="entry name" value="metallo-hydrolase-like_MBL-fold"/>
    <property type="match status" value="1"/>
</dbReference>
<dbReference type="PANTHER" id="PTHR42978">
    <property type="entry name" value="QUORUM-QUENCHING LACTONASE YTNP-RELATED-RELATED"/>
    <property type="match status" value="1"/>
</dbReference>
<dbReference type="EMBL" id="BAABBO010000001">
    <property type="protein sequence ID" value="GAA3946077.1"/>
    <property type="molecule type" value="Genomic_DNA"/>
</dbReference>
<keyword evidence="3" id="KW-0378">Hydrolase</keyword>
<accession>A0ABP7NHX2</accession>
<gene>
    <name evidence="7" type="ORF">GCM10022278_01550</name>
</gene>
<dbReference type="SMART" id="SM00849">
    <property type="entry name" value="Lactamase_B"/>
    <property type="match status" value="1"/>
</dbReference>
<keyword evidence="8" id="KW-1185">Reference proteome</keyword>
<dbReference type="PANTHER" id="PTHR42978:SF3">
    <property type="entry name" value="BLR3078 PROTEIN"/>
    <property type="match status" value="1"/>
</dbReference>
<evidence type="ECO:0000313" key="7">
    <source>
        <dbReference type="EMBL" id="GAA3946077.1"/>
    </source>
</evidence>
<evidence type="ECO:0000256" key="2">
    <source>
        <dbReference type="ARBA" id="ARBA00022723"/>
    </source>
</evidence>
<proteinExistence type="inferred from homology"/>
<keyword evidence="4" id="KW-0862">Zinc</keyword>
<dbReference type="InterPro" id="IPR051013">
    <property type="entry name" value="MBL_superfamily_lactonases"/>
</dbReference>
<comment type="similarity">
    <text evidence="1">Belongs to the metallo-beta-lactamase superfamily.</text>
</comment>